<dbReference type="InterPro" id="IPR033396">
    <property type="entry name" value="DUF5107"/>
</dbReference>
<gene>
    <name evidence="2" type="ORF">AS189_17610</name>
</gene>
<accession>A0A0S2M4U0</accession>
<reference evidence="3" key="1">
    <citation type="submission" date="2015-11" db="EMBL/GenBank/DDBJ databases">
        <authorList>
            <person name="Kumar R."/>
            <person name="Singh D."/>
            <person name="Swarnkar M.K."/>
            <person name="Singh A.K."/>
            <person name="Kumar S."/>
        </authorList>
    </citation>
    <scope>NUCLEOTIDE SEQUENCE [LARGE SCALE GENOMIC DNA]</scope>
    <source>
        <strain evidence="3">ERGS4:06</strain>
    </source>
</reference>
<reference evidence="2 3" key="2">
    <citation type="journal article" date="2016" name="J. Biotechnol.">
        <title>Complete genome sequence of Arthrobacter alpinus ERGS4:06, a yellow pigmented bacterium tolerant to cold and radiations isolated from Sikkim Himalaya.</title>
        <authorList>
            <person name="Kumar R."/>
            <person name="Singh D."/>
            <person name="Swarnkar M.K."/>
            <person name="Singh A.K."/>
            <person name="Kumar S."/>
        </authorList>
    </citation>
    <scope>NUCLEOTIDE SEQUENCE [LARGE SCALE GENOMIC DNA]</scope>
    <source>
        <strain evidence="2 3">ERGS4:06</strain>
    </source>
</reference>
<dbReference type="OrthoDB" id="174931at2"/>
<sequence>MAELGHDSSMPSVQPLLEPPYAVGADIPEEISAGVRWGKARNIYPYPMQESYSRETRATELTAVVLENEHVKATFLPQLGGRLWELTDKATGKALLHTQDRIQFANLALRNAWFAGGIEYNIGTRGHSPTTCVPLHTAVVRTPEGQDVLRMWEFDRLREVVFQIDAWLPTDSKVVLVSVRIRNPNDKTVPMYWWSNAAVPQSPATRVIAPATHAYATDYDGSITRVDTTSFHGADATWPINNTQAVDFFFDIAPEERRWEVAADADGDGLALISSAQLRGRKLFVWGEGVGGHRWQEWLSPSDPGEPRRYAEIQAGLAQTQFEHVPMPAGASWQWIEAYGNAGLDPALAVGEWDAAVAHGAQRVEALVSEATIAKALSDAGRWADLPPSEMVVAGSGWGALERVRRQHSTLDWIDEAGTPFGVETLTADQVPWLELLNANAGIVEKPFEASAAEVPNQPFGGASSYVRGLDWEDLLTAGRNASAEGAFHHAVMVHARASTSAGDQSVVASLYRQALDGTFVAGEPLSAGSQALAHRGLGLTLIAAADVAGGLAEVVAACAADPLSRELLIEAMTLAQDNGAPAIALDLLSGASESLAGLGRVRFLEAKALAALGEDAAAAAILTAGVEVADLREGVNSISELWLQVCPGQDVPAEYQFSMK</sequence>
<evidence type="ECO:0000313" key="2">
    <source>
        <dbReference type="EMBL" id="ALO68662.1"/>
    </source>
</evidence>
<name>A0A0S2M4U0_9MICC</name>
<evidence type="ECO:0000259" key="1">
    <source>
        <dbReference type="Pfam" id="PF17128"/>
    </source>
</evidence>
<feature type="domain" description="DUF5107" evidence="1">
    <location>
        <begin position="41"/>
        <end position="323"/>
    </location>
</feature>
<organism evidence="2 3">
    <name type="scientific">Arthrobacter alpinus</name>
    <dbReference type="NCBI Taxonomy" id="656366"/>
    <lineage>
        <taxon>Bacteria</taxon>
        <taxon>Bacillati</taxon>
        <taxon>Actinomycetota</taxon>
        <taxon>Actinomycetes</taxon>
        <taxon>Micrococcales</taxon>
        <taxon>Micrococcaceae</taxon>
        <taxon>Arthrobacter</taxon>
    </lineage>
</organism>
<proteinExistence type="predicted"/>
<dbReference type="AlphaFoldDB" id="A0A0S2M4U0"/>
<dbReference type="Pfam" id="PF17128">
    <property type="entry name" value="DUF5107"/>
    <property type="match status" value="1"/>
</dbReference>
<evidence type="ECO:0000313" key="3">
    <source>
        <dbReference type="Proteomes" id="UP000059574"/>
    </source>
</evidence>
<dbReference type="EMBL" id="CP013200">
    <property type="protein sequence ID" value="ALO68662.1"/>
    <property type="molecule type" value="Genomic_DNA"/>
</dbReference>
<protein>
    <recommendedName>
        <fullName evidence="1">DUF5107 domain-containing protein</fullName>
    </recommendedName>
</protein>
<dbReference type="Proteomes" id="UP000059574">
    <property type="component" value="Chromosome"/>
</dbReference>